<organism evidence="1 2">
    <name type="scientific">Vibrio mediterranei</name>
    <dbReference type="NCBI Taxonomy" id="689"/>
    <lineage>
        <taxon>Bacteria</taxon>
        <taxon>Pseudomonadati</taxon>
        <taxon>Pseudomonadota</taxon>
        <taxon>Gammaproteobacteria</taxon>
        <taxon>Vibrionales</taxon>
        <taxon>Vibrionaceae</taxon>
        <taxon>Vibrio</taxon>
    </lineage>
</organism>
<dbReference type="EMBL" id="CP018310">
    <property type="protein sequence ID" value="ASI93426.1"/>
    <property type="molecule type" value="Genomic_DNA"/>
</dbReference>
<evidence type="ECO:0000313" key="1">
    <source>
        <dbReference type="EMBL" id="ASI93426.1"/>
    </source>
</evidence>
<accession>A0AAN1FMH4</accession>
<dbReference type="KEGG" id="vsh:BSZ05_26615"/>
<name>A0AAN1FMH4_9VIBR</name>
<reference evidence="2" key="1">
    <citation type="submission" date="2016-12" db="EMBL/GenBank/DDBJ databases">
        <title>Comparative genomic analysis reveals the diversity, evolution, and environmental adaptation strategies of the genus Vibrio.</title>
        <authorList>
            <person name="Lin H."/>
            <person name="Wang X."/>
            <person name="Zhang X.-H."/>
        </authorList>
    </citation>
    <scope>NUCLEOTIDE SEQUENCE [LARGE SCALE GENOMIC DNA]</scope>
    <source>
        <strain evidence="2">QT6D1</strain>
        <plasmid evidence="2">unnamed</plasmid>
    </source>
</reference>
<dbReference type="Proteomes" id="UP000197092">
    <property type="component" value="Plasmid unnamed"/>
</dbReference>
<keyword evidence="1" id="KW-0614">Plasmid</keyword>
<evidence type="ECO:0000313" key="2">
    <source>
        <dbReference type="Proteomes" id="UP000197092"/>
    </source>
</evidence>
<sequence length="100" mass="11839">MRLLSLQYRVLKMAQRLRLLPPNLPIDKLHSPISIRHRLDEYREMLEDIENQTQFFSNGPHWSKNHALTLDDFLGQLEALSTTPHSTRHLRPQPSFLSKR</sequence>
<proteinExistence type="predicted"/>
<geneLocation type="plasmid" evidence="1 2">
    <name>unnamed</name>
</geneLocation>
<gene>
    <name evidence="1" type="ORF">BSZ05_26615</name>
</gene>
<protein>
    <submittedName>
        <fullName evidence="1">Uncharacterized protein</fullName>
    </submittedName>
</protein>
<dbReference type="AlphaFoldDB" id="A0AAN1FMH4"/>